<dbReference type="InterPro" id="IPR011009">
    <property type="entry name" value="Kinase-like_dom_sf"/>
</dbReference>
<dbReference type="InterPro" id="IPR018934">
    <property type="entry name" value="RIO_dom"/>
</dbReference>
<evidence type="ECO:0000256" key="6">
    <source>
        <dbReference type="ARBA" id="ARBA00022840"/>
    </source>
</evidence>
<dbReference type="PANTHER" id="PTHR37171:SF1">
    <property type="entry name" value="SERINE_THREONINE-PROTEIN KINASE YRZF-RELATED"/>
    <property type="match status" value="1"/>
</dbReference>
<evidence type="ECO:0000256" key="8">
    <source>
        <dbReference type="ARBA" id="ARBA00048679"/>
    </source>
</evidence>
<dbReference type="Gene3D" id="1.10.510.10">
    <property type="entry name" value="Transferase(Phosphotransferase) domain 1"/>
    <property type="match status" value="1"/>
</dbReference>
<dbReference type="Pfam" id="PF01163">
    <property type="entry name" value="RIO1"/>
    <property type="match status" value="1"/>
</dbReference>
<dbReference type="GO" id="GO:0005524">
    <property type="term" value="F:ATP binding"/>
    <property type="evidence" value="ECO:0007669"/>
    <property type="project" value="UniProtKB-KW"/>
</dbReference>
<dbReference type="SUPFAM" id="SSF56112">
    <property type="entry name" value="Protein kinase-like (PK-like)"/>
    <property type="match status" value="1"/>
</dbReference>
<evidence type="ECO:0000256" key="5">
    <source>
        <dbReference type="ARBA" id="ARBA00022777"/>
    </source>
</evidence>
<gene>
    <name evidence="10" type="ORF">SAMN04244570_1445</name>
</gene>
<dbReference type="Proteomes" id="UP000190042">
    <property type="component" value="Unassembled WGS sequence"/>
</dbReference>
<evidence type="ECO:0000259" key="9">
    <source>
        <dbReference type="Pfam" id="PF01163"/>
    </source>
</evidence>
<keyword evidence="2" id="KW-0723">Serine/threonine-protein kinase</keyword>
<evidence type="ECO:0000313" key="11">
    <source>
        <dbReference type="Proteomes" id="UP000190042"/>
    </source>
</evidence>
<sequence length="202" mass="23446">MQSYQELAKTVTINKENRLIHYDDSLMHIGTGRSAFVFRIKSTMKAIKVYFPAFSYIAEEETDIYKKLQNITYYPAVYDSGSNYIVMDYIEGHTLFECLSKGEIITSAHIKQIDDALSLAAARGLNPSDVHLRNIIVTITGEIKLIDVARFRQTKDCRQWDNLKRAYVNFYCKRLFPKKVSAPFLNFIAILYKKRCIPFFRA</sequence>
<proteinExistence type="predicted"/>
<name>A0A1T4Y012_9BACL</name>
<evidence type="ECO:0000256" key="1">
    <source>
        <dbReference type="ARBA" id="ARBA00012513"/>
    </source>
</evidence>
<keyword evidence="4" id="KW-0547">Nucleotide-binding</keyword>
<accession>A0A1T4Y012</accession>
<keyword evidence="3" id="KW-0808">Transferase</keyword>
<comment type="catalytic activity">
    <reaction evidence="7">
        <text>L-threonyl-[protein] + ATP = O-phospho-L-threonyl-[protein] + ADP + H(+)</text>
        <dbReference type="Rhea" id="RHEA:46608"/>
        <dbReference type="Rhea" id="RHEA-COMP:11060"/>
        <dbReference type="Rhea" id="RHEA-COMP:11605"/>
        <dbReference type="ChEBI" id="CHEBI:15378"/>
        <dbReference type="ChEBI" id="CHEBI:30013"/>
        <dbReference type="ChEBI" id="CHEBI:30616"/>
        <dbReference type="ChEBI" id="CHEBI:61977"/>
        <dbReference type="ChEBI" id="CHEBI:456216"/>
        <dbReference type="EC" id="2.7.11.1"/>
    </reaction>
</comment>
<keyword evidence="5 10" id="KW-0418">Kinase</keyword>
<comment type="catalytic activity">
    <reaction evidence="8">
        <text>L-seryl-[protein] + ATP = O-phospho-L-seryl-[protein] + ADP + H(+)</text>
        <dbReference type="Rhea" id="RHEA:17989"/>
        <dbReference type="Rhea" id="RHEA-COMP:9863"/>
        <dbReference type="Rhea" id="RHEA-COMP:11604"/>
        <dbReference type="ChEBI" id="CHEBI:15378"/>
        <dbReference type="ChEBI" id="CHEBI:29999"/>
        <dbReference type="ChEBI" id="CHEBI:30616"/>
        <dbReference type="ChEBI" id="CHEBI:83421"/>
        <dbReference type="ChEBI" id="CHEBI:456216"/>
        <dbReference type="EC" id="2.7.11.1"/>
    </reaction>
</comment>
<dbReference type="RefSeq" id="WP_009766045.1">
    <property type="nucleotide sequence ID" value="NZ_FUYJ01000002.1"/>
</dbReference>
<dbReference type="EMBL" id="FUYJ01000002">
    <property type="protein sequence ID" value="SKA94605.1"/>
    <property type="molecule type" value="Genomic_DNA"/>
</dbReference>
<evidence type="ECO:0000256" key="3">
    <source>
        <dbReference type="ARBA" id="ARBA00022679"/>
    </source>
</evidence>
<dbReference type="AlphaFoldDB" id="A0A1T4Y012"/>
<protein>
    <recommendedName>
        <fullName evidence="1">non-specific serine/threonine protein kinase</fullName>
        <ecNumber evidence="1">2.7.11.1</ecNumber>
    </recommendedName>
</protein>
<evidence type="ECO:0000313" key="10">
    <source>
        <dbReference type="EMBL" id="SKA94605.1"/>
    </source>
</evidence>
<reference evidence="11" key="1">
    <citation type="submission" date="2017-02" db="EMBL/GenBank/DDBJ databases">
        <authorList>
            <person name="Varghese N."/>
            <person name="Submissions S."/>
        </authorList>
    </citation>
    <scope>NUCLEOTIDE SEQUENCE [LARGE SCALE GENOMIC DNA]</scope>
    <source>
        <strain evidence="11">DSM 23966</strain>
    </source>
</reference>
<organism evidence="10 11">
    <name type="scientific">Sporosarcina newyorkensis</name>
    <dbReference type="NCBI Taxonomy" id="759851"/>
    <lineage>
        <taxon>Bacteria</taxon>
        <taxon>Bacillati</taxon>
        <taxon>Bacillota</taxon>
        <taxon>Bacilli</taxon>
        <taxon>Bacillales</taxon>
        <taxon>Caryophanaceae</taxon>
        <taxon>Sporosarcina</taxon>
    </lineage>
</organism>
<keyword evidence="11" id="KW-1185">Reference proteome</keyword>
<dbReference type="GO" id="GO:0004674">
    <property type="term" value="F:protein serine/threonine kinase activity"/>
    <property type="evidence" value="ECO:0007669"/>
    <property type="project" value="UniProtKB-KW"/>
</dbReference>
<evidence type="ECO:0000256" key="7">
    <source>
        <dbReference type="ARBA" id="ARBA00047899"/>
    </source>
</evidence>
<dbReference type="PANTHER" id="PTHR37171">
    <property type="entry name" value="SERINE/THREONINE-PROTEIN KINASE YRZF-RELATED"/>
    <property type="match status" value="1"/>
</dbReference>
<dbReference type="InterPro" id="IPR052396">
    <property type="entry name" value="Meiotic_Drive_Suppr_Kinase"/>
</dbReference>
<evidence type="ECO:0000256" key="4">
    <source>
        <dbReference type="ARBA" id="ARBA00022741"/>
    </source>
</evidence>
<keyword evidence="6" id="KW-0067">ATP-binding</keyword>
<evidence type="ECO:0000256" key="2">
    <source>
        <dbReference type="ARBA" id="ARBA00022527"/>
    </source>
</evidence>
<feature type="domain" description="RIO-type" evidence="9">
    <location>
        <begin position="56"/>
        <end position="165"/>
    </location>
</feature>
<dbReference type="EC" id="2.7.11.1" evidence="1"/>